<dbReference type="PANTHER" id="PTHR10545">
    <property type="entry name" value="DIAMINE N-ACETYLTRANSFERASE"/>
    <property type="match status" value="1"/>
</dbReference>
<dbReference type="Proteomes" id="UP001430804">
    <property type="component" value="Unassembled WGS sequence"/>
</dbReference>
<evidence type="ECO:0000259" key="3">
    <source>
        <dbReference type="PROSITE" id="PS51186"/>
    </source>
</evidence>
<name>A0ABS6WMB8_9HYPH</name>
<gene>
    <name evidence="4" type="ORF">KY465_04685</name>
</gene>
<evidence type="ECO:0000256" key="2">
    <source>
        <dbReference type="ARBA" id="ARBA00023315"/>
    </source>
</evidence>
<sequence length="150" mass="17252">MSEPVIRPITKADEAEWRRLWTGYLDYYETQVANEVYQTTFARLLTGNDGSPNEFRGLLAEIDGKACGLVHYLFHRHCWRIENVCYLQDLFADTQVRGSGVGRALIEAVYAAADAEGCPSVYWLTQDFNVTARRLYDRIGKETPFIKYSR</sequence>
<feature type="domain" description="N-acetyltransferase" evidence="3">
    <location>
        <begin position="4"/>
        <end position="150"/>
    </location>
</feature>
<dbReference type="EMBL" id="JAHWQX010000001">
    <property type="protein sequence ID" value="MBW3096567.1"/>
    <property type="molecule type" value="Genomic_DNA"/>
</dbReference>
<dbReference type="Pfam" id="PF00583">
    <property type="entry name" value="Acetyltransf_1"/>
    <property type="match status" value="1"/>
</dbReference>
<protein>
    <submittedName>
        <fullName evidence="4">GNAT family N-acetyltransferase</fullName>
    </submittedName>
</protein>
<dbReference type="InterPro" id="IPR000182">
    <property type="entry name" value="GNAT_dom"/>
</dbReference>
<evidence type="ECO:0000313" key="5">
    <source>
        <dbReference type="Proteomes" id="UP001430804"/>
    </source>
</evidence>
<dbReference type="PROSITE" id="PS51186">
    <property type="entry name" value="GNAT"/>
    <property type="match status" value="1"/>
</dbReference>
<keyword evidence="1" id="KW-0808">Transferase</keyword>
<dbReference type="RefSeq" id="WP_219200304.1">
    <property type="nucleotide sequence ID" value="NZ_JAHWQX010000001.1"/>
</dbReference>
<reference evidence="4" key="1">
    <citation type="submission" date="2021-07" db="EMBL/GenBank/DDBJ databases">
        <title>Pseudohoeflea marina sp. nov. a polyhydroxyalcanoate-producing bacterium.</title>
        <authorList>
            <person name="Zheng W."/>
            <person name="Yu S."/>
            <person name="Huang Y."/>
        </authorList>
    </citation>
    <scope>NUCLEOTIDE SEQUENCE</scope>
    <source>
        <strain evidence="4">DP4N28-3</strain>
    </source>
</reference>
<evidence type="ECO:0000256" key="1">
    <source>
        <dbReference type="ARBA" id="ARBA00022679"/>
    </source>
</evidence>
<dbReference type="InterPro" id="IPR051016">
    <property type="entry name" value="Diverse_Substrate_AcTransf"/>
</dbReference>
<organism evidence="4 5">
    <name type="scientific">Pseudohoeflea coraliihabitans</name>
    <dbReference type="NCBI Taxonomy" id="2860393"/>
    <lineage>
        <taxon>Bacteria</taxon>
        <taxon>Pseudomonadati</taxon>
        <taxon>Pseudomonadota</taxon>
        <taxon>Alphaproteobacteria</taxon>
        <taxon>Hyphomicrobiales</taxon>
        <taxon>Rhizobiaceae</taxon>
        <taxon>Pseudohoeflea</taxon>
    </lineage>
</organism>
<dbReference type="PANTHER" id="PTHR10545:SF42">
    <property type="entry name" value="ACETYLTRANSFERASE"/>
    <property type="match status" value="1"/>
</dbReference>
<accession>A0ABS6WMB8</accession>
<dbReference type="CDD" id="cd04301">
    <property type="entry name" value="NAT_SF"/>
    <property type="match status" value="1"/>
</dbReference>
<proteinExistence type="predicted"/>
<keyword evidence="5" id="KW-1185">Reference proteome</keyword>
<comment type="caution">
    <text evidence="4">The sequence shown here is derived from an EMBL/GenBank/DDBJ whole genome shotgun (WGS) entry which is preliminary data.</text>
</comment>
<evidence type="ECO:0000313" key="4">
    <source>
        <dbReference type="EMBL" id="MBW3096567.1"/>
    </source>
</evidence>
<keyword evidence="2" id="KW-0012">Acyltransferase</keyword>